<dbReference type="PANTHER" id="PTHR11669">
    <property type="entry name" value="REPLICATION FACTOR C / DNA POLYMERASE III GAMMA-TAU SUBUNIT"/>
    <property type="match status" value="1"/>
</dbReference>
<evidence type="ECO:0000313" key="2">
    <source>
        <dbReference type="EMBL" id="TXL63423.1"/>
    </source>
</evidence>
<dbReference type="NCBIfam" id="TIGR00678">
    <property type="entry name" value="holB"/>
    <property type="match status" value="1"/>
</dbReference>
<dbReference type="InterPro" id="IPR050238">
    <property type="entry name" value="DNA_Rep/Repair_Clamp_Loader"/>
</dbReference>
<sequence length="329" mass="38398">MKTWSEATEVQPLVSKIMINSIQKGRLSHAYLFQGERGTGKSSLALLLAKTLFCEHKTGVEPCHECVMCKRIESGNHPDVHWIEPDGQSIKIAQIEELQKEFAYTGLESNQKVYIIKDADTLTVNAANRILKFLEEPSRETTAMMLTENSQSILPTIRSRCQMLDLRPLNPVHFQQQLIEEDIPKSNARLLSALTNNLHDAHELHQDESFVQARRLVIQLIEMFTRDSDDAYLFIHQKWIPFFKDRLEQEQALDLLLLAFRDLLYFHIDKKDSIVFFEQNDERLDQFILSFTEESMIYILQYILEAKRKLKQHVQPTLVMEQLTLQIQR</sequence>
<dbReference type="Pfam" id="PF13177">
    <property type="entry name" value="DNA_pol3_delta2"/>
    <property type="match status" value="1"/>
</dbReference>
<organism evidence="2 3">
    <name type="scientific">Cerasibacillus terrae</name>
    <dbReference type="NCBI Taxonomy" id="2498845"/>
    <lineage>
        <taxon>Bacteria</taxon>
        <taxon>Bacillati</taxon>
        <taxon>Bacillota</taxon>
        <taxon>Bacilli</taxon>
        <taxon>Bacillales</taxon>
        <taxon>Bacillaceae</taxon>
        <taxon>Cerasibacillus</taxon>
    </lineage>
</organism>
<dbReference type="GO" id="GO:0008408">
    <property type="term" value="F:3'-5' exonuclease activity"/>
    <property type="evidence" value="ECO:0007669"/>
    <property type="project" value="InterPro"/>
</dbReference>
<dbReference type="InterPro" id="IPR027417">
    <property type="entry name" value="P-loop_NTPase"/>
</dbReference>
<dbReference type="EC" id="2.7.7.7" evidence="2"/>
<dbReference type="SUPFAM" id="SSF52540">
    <property type="entry name" value="P-loop containing nucleoside triphosphate hydrolases"/>
    <property type="match status" value="1"/>
</dbReference>
<comment type="caution">
    <text evidence="2">The sequence shown here is derived from an EMBL/GenBank/DDBJ whole genome shotgun (WGS) entry which is preliminary data.</text>
</comment>
<dbReference type="GO" id="GO:0006261">
    <property type="term" value="P:DNA-templated DNA replication"/>
    <property type="evidence" value="ECO:0007669"/>
    <property type="project" value="TreeGrafter"/>
</dbReference>
<gene>
    <name evidence="2" type="primary">holB</name>
    <name evidence="2" type="ORF">FHP05_11485</name>
</gene>
<dbReference type="Proteomes" id="UP000321574">
    <property type="component" value="Unassembled WGS sequence"/>
</dbReference>
<dbReference type="InterPro" id="IPR003593">
    <property type="entry name" value="AAA+_ATPase"/>
</dbReference>
<dbReference type="FunFam" id="3.40.50.300:FF:001255">
    <property type="entry name" value="DNA polymerase III subunit delta"/>
    <property type="match status" value="1"/>
</dbReference>
<evidence type="ECO:0000259" key="1">
    <source>
        <dbReference type="SMART" id="SM00382"/>
    </source>
</evidence>
<proteinExistence type="predicted"/>
<dbReference type="SMART" id="SM00382">
    <property type="entry name" value="AAA"/>
    <property type="match status" value="1"/>
</dbReference>
<accession>A0A5C8NSG5</accession>
<keyword evidence="2" id="KW-0548">Nucleotidyltransferase</keyword>
<evidence type="ECO:0000313" key="3">
    <source>
        <dbReference type="Proteomes" id="UP000321574"/>
    </source>
</evidence>
<dbReference type="NCBIfam" id="NF005972">
    <property type="entry name" value="PRK08058.1"/>
    <property type="match status" value="1"/>
</dbReference>
<dbReference type="EMBL" id="VDUW01000008">
    <property type="protein sequence ID" value="TXL63423.1"/>
    <property type="molecule type" value="Genomic_DNA"/>
</dbReference>
<keyword evidence="2" id="KW-0808">Transferase</keyword>
<keyword evidence="3" id="KW-1185">Reference proteome</keyword>
<dbReference type="PANTHER" id="PTHR11669:SF8">
    <property type="entry name" value="DNA POLYMERASE III SUBUNIT DELTA"/>
    <property type="match status" value="1"/>
</dbReference>
<name>A0A5C8NSG5_9BACI</name>
<dbReference type="GO" id="GO:0003887">
    <property type="term" value="F:DNA-directed DNA polymerase activity"/>
    <property type="evidence" value="ECO:0007669"/>
    <property type="project" value="UniProtKB-EC"/>
</dbReference>
<dbReference type="Gene3D" id="3.40.50.300">
    <property type="entry name" value="P-loop containing nucleotide triphosphate hydrolases"/>
    <property type="match status" value="1"/>
</dbReference>
<dbReference type="OrthoDB" id="9810148at2"/>
<dbReference type="AlphaFoldDB" id="A0A5C8NSG5"/>
<feature type="domain" description="AAA+ ATPase" evidence="1">
    <location>
        <begin position="27"/>
        <end position="169"/>
    </location>
</feature>
<reference evidence="2 3" key="1">
    <citation type="submission" date="2019-06" db="EMBL/GenBank/DDBJ databases">
        <title>Cerasibacillus sp. nov., isolated from maize field.</title>
        <authorList>
            <person name="Lin S.-Y."/>
            <person name="Tsai C.-F."/>
            <person name="Young C.-C."/>
        </authorList>
    </citation>
    <scope>NUCLEOTIDE SEQUENCE [LARGE SCALE GENOMIC DNA]</scope>
    <source>
        <strain evidence="2 3">CC-CFT480</strain>
    </source>
</reference>
<protein>
    <submittedName>
        <fullName evidence="2">DNA polymerase III subunit delta</fullName>
        <ecNumber evidence="2">2.7.7.7</ecNumber>
    </submittedName>
</protein>
<dbReference type="InterPro" id="IPR004622">
    <property type="entry name" value="DNA_pol_HolB"/>
</dbReference>
<dbReference type="RefSeq" id="WP_147668378.1">
    <property type="nucleotide sequence ID" value="NZ_VDUW01000008.1"/>
</dbReference>